<comment type="caution">
    <text evidence="2">The sequence shown here is derived from an EMBL/GenBank/DDBJ whole genome shotgun (WGS) entry which is preliminary data.</text>
</comment>
<proteinExistence type="predicted"/>
<dbReference type="PANTHER" id="PTHR33689:SF1">
    <property type="entry name" value="FAS-BINDING FACTOR 1"/>
    <property type="match status" value="1"/>
</dbReference>
<accession>A0A7K6JPK4</accession>
<dbReference type="Proteomes" id="UP000542358">
    <property type="component" value="Unassembled WGS sequence"/>
</dbReference>
<sequence length="160" mass="16625">PLEKPFLEEEPAGPGNSSGNEPGRSRDSAPAPRRPSVTFGDDVDDLVDSLGLGNGADGAGTAQRGRGLRKGRAGIQELLGGGSAGKVLEQPGRAEFRADPKDREQPGPDGGRDEPDFPFGSYEPSVASGTGRRRRFPAGGSSRRPSGAAWLGLKDEDFLG</sequence>
<dbReference type="GO" id="GO:0036064">
    <property type="term" value="C:ciliary basal body"/>
    <property type="evidence" value="ECO:0007669"/>
    <property type="project" value="TreeGrafter"/>
</dbReference>
<reference evidence="2 3" key="1">
    <citation type="submission" date="2019-09" db="EMBL/GenBank/DDBJ databases">
        <title>Bird 10,000 Genomes (B10K) Project - Family phase.</title>
        <authorList>
            <person name="Zhang G."/>
        </authorList>
    </citation>
    <scope>NUCLEOTIDE SEQUENCE [LARGE SCALE GENOMIC DNA]</scope>
    <source>
        <strain evidence="2">B10K-DU-029-42</strain>
        <tissue evidence="2">Muscle</tissue>
    </source>
</reference>
<dbReference type="InterPro" id="IPR033561">
    <property type="entry name" value="FBF1"/>
</dbReference>
<dbReference type="GO" id="GO:0090162">
    <property type="term" value="P:establishment of epithelial cell polarity"/>
    <property type="evidence" value="ECO:0007669"/>
    <property type="project" value="InterPro"/>
</dbReference>
<dbReference type="GO" id="GO:0097539">
    <property type="term" value="C:ciliary transition fiber"/>
    <property type="evidence" value="ECO:0007669"/>
    <property type="project" value="InterPro"/>
</dbReference>
<keyword evidence="3" id="KW-1185">Reference proteome</keyword>
<feature type="non-terminal residue" evidence="2">
    <location>
        <position position="160"/>
    </location>
</feature>
<organism evidence="2 3">
    <name type="scientific">Oreocharis arfaki</name>
    <name type="common">tit berrypecker</name>
    <dbReference type="NCBI Taxonomy" id="979223"/>
    <lineage>
        <taxon>Eukaryota</taxon>
        <taxon>Metazoa</taxon>
        <taxon>Chordata</taxon>
        <taxon>Craniata</taxon>
        <taxon>Vertebrata</taxon>
        <taxon>Euteleostomi</taxon>
        <taxon>Archelosauria</taxon>
        <taxon>Archosauria</taxon>
        <taxon>Dinosauria</taxon>
        <taxon>Saurischia</taxon>
        <taxon>Theropoda</taxon>
        <taxon>Coelurosauria</taxon>
        <taxon>Aves</taxon>
        <taxon>Neognathae</taxon>
        <taxon>Neoaves</taxon>
        <taxon>Telluraves</taxon>
        <taxon>Australaves</taxon>
        <taxon>Passeriformes</taxon>
        <taxon>Passeroidea</taxon>
        <taxon>Paramythiidae</taxon>
        <taxon>Oreocharis</taxon>
    </lineage>
</organism>
<dbReference type="GO" id="GO:0005814">
    <property type="term" value="C:centriole"/>
    <property type="evidence" value="ECO:0007669"/>
    <property type="project" value="TreeGrafter"/>
</dbReference>
<protein>
    <submittedName>
        <fullName evidence="2">FBF1 factor</fullName>
    </submittedName>
</protein>
<evidence type="ECO:0000256" key="1">
    <source>
        <dbReference type="SAM" id="MobiDB-lite"/>
    </source>
</evidence>
<dbReference type="AlphaFoldDB" id="A0A7K6JPK4"/>
<evidence type="ECO:0000313" key="3">
    <source>
        <dbReference type="Proteomes" id="UP000542358"/>
    </source>
</evidence>
<name>A0A7K6JPK4_9PASE</name>
<dbReference type="EMBL" id="VZRR01001488">
    <property type="protein sequence ID" value="NWW02226.1"/>
    <property type="molecule type" value="Genomic_DNA"/>
</dbReference>
<evidence type="ECO:0000313" key="2">
    <source>
        <dbReference type="EMBL" id="NWW02226.1"/>
    </source>
</evidence>
<dbReference type="PANTHER" id="PTHR33689">
    <property type="entry name" value="FAS-BINDING FACTOR 1"/>
    <property type="match status" value="1"/>
</dbReference>
<dbReference type="GO" id="GO:0060271">
    <property type="term" value="P:cilium assembly"/>
    <property type="evidence" value="ECO:0007669"/>
    <property type="project" value="InterPro"/>
</dbReference>
<feature type="region of interest" description="Disordered" evidence="1">
    <location>
        <begin position="1"/>
        <end position="160"/>
    </location>
</feature>
<gene>
    <name evidence="2" type="primary">Fbf1_0</name>
    <name evidence="2" type="ORF">OREARF_R15156</name>
</gene>
<feature type="compositionally biased region" description="Basic and acidic residues" evidence="1">
    <location>
        <begin position="92"/>
        <end position="115"/>
    </location>
</feature>
<feature type="non-terminal residue" evidence="2">
    <location>
        <position position="1"/>
    </location>
</feature>